<evidence type="ECO:0000256" key="1">
    <source>
        <dbReference type="SAM" id="MobiDB-lite"/>
    </source>
</evidence>
<evidence type="ECO:0000313" key="3">
    <source>
        <dbReference type="Proteomes" id="UP000059680"/>
    </source>
</evidence>
<proteinExistence type="predicted"/>
<accession>A0A0P0WGU9</accession>
<name>A0A0P0WGU9_ORYSJ</name>
<sequence>MGDEVACVGYGDRRPEWFGAADPSRWRLDLASPQPDQERTTPDGGGPVEVRGHARKGVHDEKAPCEESMVMDGTTRRAEMDGVGDGCTTRPAARRGQRRRQHGGHRDLRS</sequence>
<reference evidence="3" key="1">
    <citation type="journal article" date="2005" name="Nature">
        <title>The map-based sequence of the rice genome.</title>
        <authorList>
            <consortium name="International rice genome sequencing project (IRGSP)"/>
            <person name="Matsumoto T."/>
            <person name="Wu J."/>
            <person name="Kanamori H."/>
            <person name="Katayose Y."/>
            <person name="Fujisawa M."/>
            <person name="Namiki N."/>
            <person name="Mizuno H."/>
            <person name="Yamamoto K."/>
            <person name="Antonio B.A."/>
            <person name="Baba T."/>
            <person name="Sakata K."/>
            <person name="Nagamura Y."/>
            <person name="Aoki H."/>
            <person name="Arikawa K."/>
            <person name="Arita K."/>
            <person name="Bito T."/>
            <person name="Chiden Y."/>
            <person name="Fujitsuka N."/>
            <person name="Fukunaka R."/>
            <person name="Hamada M."/>
            <person name="Harada C."/>
            <person name="Hayashi A."/>
            <person name="Hijishita S."/>
            <person name="Honda M."/>
            <person name="Hosokawa S."/>
            <person name="Ichikawa Y."/>
            <person name="Idonuma A."/>
            <person name="Iijima M."/>
            <person name="Ikeda M."/>
            <person name="Ikeno M."/>
            <person name="Ito K."/>
            <person name="Ito S."/>
            <person name="Ito T."/>
            <person name="Ito Y."/>
            <person name="Ito Y."/>
            <person name="Iwabuchi A."/>
            <person name="Kamiya K."/>
            <person name="Karasawa W."/>
            <person name="Kurita K."/>
            <person name="Katagiri S."/>
            <person name="Kikuta A."/>
            <person name="Kobayashi H."/>
            <person name="Kobayashi N."/>
            <person name="Machita K."/>
            <person name="Maehara T."/>
            <person name="Masukawa M."/>
            <person name="Mizubayashi T."/>
            <person name="Mukai Y."/>
            <person name="Nagasaki H."/>
            <person name="Nagata Y."/>
            <person name="Naito S."/>
            <person name="Nakashima M."/>
            <person name="Nakama Y."/>
            <person name="Nakamichi Y."/>
            <person name="Nakamura M."/>
            <person name="Meguro A."/>
            <person name="Negishi M."/>
            <person name="Ohta I."/>
            <person name="Ohta T."/>
            <person name="Okamoto M."/>
            <person name="Ono N."/>
            <person name="Saji S."/>
            <person name="Sakaguchi M."/>
            <person name="Sakai K."/>
            <person name="Shibata M."/>
            <person name="Shimokawa T."/>
            <person name="Song J."/>
            <person name="Takazaki Y."/>
            <person name="Terasawa K."/>
            <person name="Tsugane M."/>
            <person name="Tsuji K."/>
            <person name="Ueda S."/>
            <person name="Waki K."/>
            <person name="Yamagata H."/>
            <person name="Yamamoto M."/>
            <person name="Yamamoto S."/>
            <person name="Yamane H."/>
            <person name="Yoshiki S."/>
            <person name="Yoshihara R."/>
            <person name="Yukawa K."/>
            <person name="Zhong H."/>
            <person name="Yano M."/>
            <person name="Yuan Q."/>
            <person name="Ouyang S."/>
            <person name="Liu J."/>
            <person name="Jones K.M."/>
            <person name="Gansberger K."/>
            <person name="Moffat K."/>
            <person name="Hill J."/>
            <person name="Bera J."/>
            <person name="Fadrosh D."/>
            <person name="Jin S."/>
            <person name="Johri S."/>
            <person name="Kim M."/>
            <person name="Overton L."/>
            <person name="Reardon M."/>
            <person name="Tsitrin T."/>
            <person name="Vuong H."/>
            <person name="Weaver B."/>
            <person name="Ciecko A."/>
            <person name="Tallon L."/>
            <person name="Jackson J."/>
            <person name="Pai G."/>
            <person name="Aken S.V."/>
            <person name="Utterback T."/>
            <person name="Reidmuller S."/>
            <person name="Feldblyum T."/>
            <person name="Hsiao J."/>
            <person name="Zismann V."/>
            <person name="Iobst S."/>
            <person name="de Vazeille A.R."/>
            <person name="Buell C.R."/>
            <person name="Ying K."/>
            <person name="Li Y."/>
            <person name="Lu T."/>
            <person name="Huang Y."/>
            <person name="Zhao Q."/>
            <person name="Feng Q."/>
            <person name="Zhang L."/>
            <person name="Zhu J."/>
            <person name="Weng Q."/>
            <person name="Mu J."/>
            <person name="Lu Y."/>
            <person name="Fan D."/>
            <person name="Liu Y."/>
            <person name="Guan J."/>
            <person name="Zhang Y."/>
            <person name="Yu S."/>
            <person name="Liu X."/>
            <person name="Zhang Y."/>
            <person name="Hong G."/>
            <person name="Han B."/>
            <person name="Choisne N."/>
            <person name="Demange N."/>
            <person name="Orjeda G."/>
            <person name="Samain S."/>
            <person name="Cattolico L."/>
            <person name="Pelletier E."/>
            <person name="Couloux A."/>
            <person name="Segurens B."/>
            <person name="Wincker P."/>
            <person name="D'Hont A."/>
            <person name="Scarpelli C."/>
            <person name="Weissenbach J."/>
            <person name="Salanoubat M."/>
            <person name="Quetier F."/>
            <person name="Yu Y."/>
            <person name="Kim H.R."/>
            <person name="Rambo T."/>
            <person name="Currie J."/>
            <person name="Collura K."/>
            <person name="Luo M."/>
            <person name="Yang T."/>
            <person name="Ammiraju J.S.S."/>
            <person name="Engler F."/>
            <person name="Soderlund C."/>
            <person name="Wing R.A."/>
            <person name="Palmer L.E."/>
            <person name="de la Bastide M."/>
            <person name="Spiegel L."/>
            <person name="Nascimento L."/>
            <person name="Zutavern T."/>
            <person name="O'Shaughnessy A."/>
            <person name="Dike S."/>
            <person name="Dedhia N."/>
            <person name="Preston R."/>
            <person name="Balija V."/>
            <person name="McCombie W.R."/>
            <person name="Chow T."/>
            <person name="Chen H."/>
            <person name="Chung M."/>
            <person name="Chen C."/>
            <person name="Shaw J."/>
            <person name="Wu H."/>
            <person name="Hsiao K."/>
            <person name="Chao Y."/>
            <person name="Chu M."/>
            <person name="Cheng C."/>
            <person name="Hour A."/>
            <person name="Lee P."/>
            <person name="Lin S."/>
            <person name="Lin Y."/>
            <person name="Liou J."/>
            <person name="Liu S."/>
            <person name="Hsing Y."/>
            <person name="Raghuvanshi S."/>
            <person name="Mohanty A."/>
            <person name="Bharti A.K."/>
            <person name="Gaur A."/>
            <person name="Gupta V."/>
            <person name="Kumar D."/>
            <person name="Ravi V."/>
            <person name="Vij S."/>
            <person name="Kapur A."/>
            <person name="Khurana P."/>
            <person name="Khurana P."/>
            <person name="Khurana J.P."/>
            <person name="Tyagi A.K."/>
            <person name="Gaikwad K."/>
            <person name="Singh A."/>
            <person name="Dalal V."/>
            <person name="Srivastava S."/>
            <person name="Dixit A."/>
            <person name="Pal A.K."/>
            <person name="Ghazi I.A."/>
            <person name="Yadav M."/>
            <person name="Pandit A."/>
            <person name="Bhargava A."/>
            <person name="Sureshbabu K."/>
            <person name="Batra K."/>
            <person name="Sharma T.R."/>
            <person name="Mohapatra T."/>
            <person name="Singh N.K."/>
            <person name="Messing J."/>
            <person name="Nelson A.B."/>
            <person name="Fuks G."/>
            <person name="Kavchok S."/>
            <person name="Keizer G."/>
            <person name="Linton E."/>
            <person name="Llaca V."/>
            <person name="Song R."/>
            <person name="Tanyolac B."/>
            <person name="Young S."/>
            <person name="Ho-Il K."/>
            <person name="Hahn J.H."/>
            <person name="Sangsakoo G."/>
            <person name="Vanavichit A."/>
            <person name="de Mattos Luiz.A.T."/>
            <person name="Zimmer P.D."/>
            <person name="Malone G."/>
            <person name="Dellagostin O."/>
            <person name="de Oliveira A.C."/>
            <person name="Bevan M."/>
            <person name="Bancroft I."/>
            <person name="Minx P."/>
            <person name="Cordum H."/>
            <person name="Wilson R."/>
            <person name="Cheng Z."/>
            <person name="Jin W."/>
            <person name="Jiang J."/>
            <person name="Leong S.A."/>
            <person name="Iwama H."/>
            <person name="Gojobori T."/>
            <person name="Itoh T."/>
            <person name="Niimura Y."/>
            <person name="Fujii Y."/>
            <person name="Habara T."/>
            <person name="Sakai H."/>
            <person name="Sato Y."/>
            <person name="Wilson G."/>
            <person name="Kumar K."/>
            <person name="McCouch S."/>
            <person name="Juretic N."/>
            <person name="Hoen D."/>
            <person name="Wright S."/>
            <person name="Bruskiewich R."/>
            <person name="Bureau T."/>
            <person name="Miyao A."/>
            <person name="Hirochika H."/>
            <person name="Nishikawa T."/>
            <person name="Kadowaki K."/>
            <person name="Sugiura M."/>
            <person name="Burr B."/>
            <person name="Sasaki T."/>
        </authorList>
    </citation>
    <scope>NUCLEOTIDE SEQUENCE [LARGE SCALE GENOMIC DNA]</scope>
    <source>
        <strain evidence="3">cv. Nipponbare</strain>
    </source>
</reference>
<feature type="region of interest" description="Disordered" evidence="1">
    <location>
        <begin position="28"/>
        <end position="110"/>
    </location>
</feature>
<feature type="compositionally biased region" description="Basic residues" evidence="1">
    <location>
        <begin position="92"/>
        <end position="103"/>
    </location>
</feature>
<organism evidence="2 3">
    <name type="scientific">Oryza sativa subsp. japonica</name>
    <name type="common">Rice</name>
    <dbReference type="NCBI Taxonomy" id="39947"/>
    <lineage>
        <taxon>Eukaryota</taxon>
        <taxon>Viridiplantae</taxon>
        <taxon>Streptophyta</taxon>
        <taxon>Embryophyta</taxon>
        <taxon>Tracheophyta</taxon>
        <taxon>Spermatophyta</taxon>
        <taxon>Magnoliopsida</taxon>
        <taxon>Liliopsida</taxon>
        <taxon>Poales</taxon>
        <taxon>Poaceae</taxon>
        <taxon>BOP clade</taxon>
        <taxon>Oryzoideae</taxon>
        <taxon>Oryzeae</taxon>
        <taxon>Oryzinae</taxon>
        <taxon>Oryza</taxon>
        <taxon>Oryza sativa</taxon>
    </lineage>
</organism>
<keyword evidence="3" id="KW-1185">Reference proteome</keyword>
<reference evidence="2 3" key="3">
    <citation type="journal article" date="2013" name="Rice">
        <title>Improvement of the Oryza sativa Nipponbare reference genome using next generation sequence and optical map data.</title>
        <authorList>
            <person name="Kawahara Y."/>
            <person name="de la Bastide M."/>
            <person name="Hamilton J.P."/>
            <person name="Kanamori H."/>
            <person name="McCombie W.R."/>
            <person name="Ouyang S."/>
            <person name="Schwartz D.C."/>
            <person name="Tanaka T."/>
            <person name="Wu J."/>
            <person name="Zhou S."/>
            <person name="Childs K.L."/>
            <person name="Davidson R.M."/>
            <person name="Lin H."/>
            <person name="Quesada-Ocampo L."/>
            <person name="Vaillancourt B."/>
            <person name="Sakai H."/>
            <person name="Lee S.S."/>
            <person name="Kim J."/>
            <person name="Numa H."/>
            <person name="Itoh T."/>
            <person name="Buell C.R."/>
            <person name="Matsumoto T."/>
        </authorList>
    </citation>
    <scope>NUCLEOTIDE SEQUENCE [LARGE SCALE GENOMIC DNA]</scope>
    <source>
        <strain evidence="3">cv. Nipponbare</strain>
    </source>
</reference>
<dbReference type="EMBL" id="AP014960">
    <property type="protein sequence ID" value="BAS91720.1"/>
    <property type="molecule type" value="Genomic_DNA"/>
</dbReference>
<dbReference type="Proteomes" id="UP000059680">
    <property type="component" value="Chromosome 4"/>
</dbReference>
<gene>
    <name evidence="2" type="ordered locus">Os04g0684950</name>
    <name evidence="2" type="ORF">OSNPB_040684950</name>
</gene>
<dbReference type="PaxDb" id="39947-A0A0P0WGU9"/>
<protein>
    <submittedName>
        <fullName evidence="2">Os04g0684950 protein</fullName>
    </submittedName>
</protein>
<evidence type="ECO:0000313" key="2">
    <source>
        <dbReference type="EMBL" id="BAS91720.1"/>
    </source>
</evidence>
<dbReference type="InParanoid" id="A0A0P0WGU9"/>
<reference evidence="2 3" key="2">
    <citation type="journal article" date="2013" name="Plant Cell Physiol.">
        <title>Rice Annotation Project Database (RAP-DB): an integrative and interactive database for rice genomics.</title>
        <authorList>
            <person name="Sakai H."/>
            <person name="Lee S.S."/>
            <person name="Tanaka T."/>
            <person name="Numa H."/>
            <person name="Kim J."/>
            <person name="Kawahara Y."/>
            <person name="Wakimoto H."/>
            <person name="Yang C.C."/>
            <person name="Iwamoto M."/>
            <person name="Abe T."/>
            <person name="Yamada Y."/>
            <person name="Muto A."/>
            <person name="Inokuchi H."/>
            <person name="Ikemura T."/>
            <person name="Matsumoto T."/>
            <person name="Sasaki T."/>
            <person name="Itoh T."/>
        </authorList>
    </citation>
    <scope>NUCLEOTIDE SEQUENCE [LARGE SCALE GENOMIC DNA]</scope>
    <source>
        <strain evidence="3">cv. Nipponbare</strain>
    </source>
</reference>
<dbReference type="AlphaFoldDB" id="A0A0P0WGU9"/>